<evidence type="ECO:0000256" key="1">
    <source>
        <dbReference type="ARBA" id="ARBA00022729"/>
    </source>
</evidence>
<dbReference type="PANTHER" id="PTHR43037:SF4">
    <property type="entry name" value="PEPTIDASE S9 PROLYL OLIGOPEPTIDASE CATALYTIC DOMAIN-CONTAINING PROTEIN"/>
    <property type="match status" value="1"/>
</dbReference>
<evidence type="ECO:0000259" key="3">
    <source>
        <dbReference type="Pfam" id="PF00326"/>
    </source>
</evidence>
<dbReference type="AlphaFoldDB" id="A0A4Q1CHE3"/>
<dbReference type="GO" id="GO:0008236">
    <property type="term" value="F:serine-type peptidase activity"/>
    <property type="evidence" value="ECO:0007669"/>
    <property type="project" value="InterPro"/>
</dbReference>
<keyword evidence="5" id="KW-1185">Reference proteome</keyword>
<dbReference type="EMBL" id="SDHW01000003">
    <property type="protein sequence ID" value="RXK59738.1"/>
    <property type="molecule type" value="Genomic_DNA"/>
</dbReference>
<dbReference type="GO" id="GO:0006508">
    <property type="term" value="P:proteolysis"/>
    <property type="evidence" value="ECO:0007669"/>
    <property type="project" value="InterPro"/>
</dbReference>
<dbReference type="OrthoDB" id="9764953at2"/>
<evidence type="ECO:0000313" key="5">
    <source>
        <dbReference type="Proteomes" id="UP000290204"/>
    </source>
</evidence>
<protein>
    <submittedName>
        <fullName evidence="4">Alpha/beta hydrolase</fullName>
    </submittedName>
</protein>
<dbReference type="Proteomes" id="UP000290204">
    <property type="component" value="Unassembled WGS sequence"/>
</dbReference>
<accession>A0A4Q1CHE3</accession>
<feature type="chain" id="PRO_5020948633" evidence="2">
    <location>
        <begin position="20"/>
        <end position="829"/>
    </location>
</feature>
<name>A0A4Q1CHE3_9BACT</name>
<feature type="domain" description="Peptidase S9 prolyl oligopeptidase catalytic" evidence="3">
    <location>
        <begin position="360"/>
        <end position="513"/>
    </location>
</feature>
<dbReference type="Gene3D" id="3.40.50.1820">
    <property type="entry name" value="alpha/beta hydrolase"/>
    <property type="match status" value="1"/>
</dbReference>
<feature type="signal peptide" evidence="2">
    <location>
        <begin position="1"/>
        <end position="19"/>
    </location>
</feature>
<dbReference type="SUPFAM" id="SSF53474">
    <property type="entry name" value="alpha/beta-Hydrolases"/>
    <property type="match status" value="1"/>
</dbReference>
<sequence>MTRIFAAVVFFLFFNEVFAQDTIHFTQGLAVASGSRYGREAIYTDLLAWKMYNGTLVKPAANAEFATNEKGDKILWREITADSTGRFRVFGRNFQRTTNPFLNPGSADRGSDYLYLTYNSSKAQPALLNIAGNSAVYINGAPHMGDPYSSGYMYVPVMLKNGLNEFYVRAANVLPLLILNVKPVQILTNDLTLPIVVVNQQNNKLKGALVVANTSSTDLKNLQLKTSINGKETTVEIASIPAVGTRKVIFEFDASGITAKGKYDCKVSLLQNGKVVDEKIMTIEAVDNGSHYSNTFISAIDGSLQYFAVTPQLGGWKNNAALFLSVHGAGVEAIGQARAYKPKDWGTLVAATNRRPRGFNWEDWGRLDALEVLAIAKQTFQPDPAHIYLTGHSMGGHGTWFLGATYADKWAAIAPAAGYASLKDYGSADGRIPDSSRSLSEKILLRSGNQSDVPKLAFNYKPLGVYILHGDSDRVVPVTYARQMRKVLADFHSDYNYYEYPGGEHWFGDQSVDWPHIFSFFKWHSIAHDTAVNTIDFTTSSPGISSSYRWATVYQQQHPLQYSRIQLKRNRTSKTITGSTENVLLLQLALNDFGAEADVKIVLDSTQAVSYKTISTNDTVFVLKENGKWSVAAKPGAHEKNPQRYGTFKEAFNHHMLFVVATGGSREEKEVVMNKAVYDAETWYYRGNGAVDIITDKEYTAEKYKGRNVILYGNANTNSAWKILLNDCPIQVSNNEVKAGDAKWNGNDLAAYFIWPQKDSKLLVGIVAASGVTGMKAAYANQYFAGGSGFPDFMIFNNDMLKGDDKAIKLAGFFDNQWELTSTEYVLQK</sequence>
<dbReference type="RefSeq" id="WP_129131111.1">
    <property type="nucleotide sequence ID" value="NZ_SDHW01000003.1"/>
</dbReference>
<evidence type="ECO:0000313" key="4">
    <source>
        <dbReference type="EMBL" id="RXK59738.1"/>
    </source>
</evidence>
<dbReference type="InterPro" id="IPR050955">
    <property type="entry name" value="Plant_Biomass_Hydrol_Est"/>
</dbReference>
<dbReference type="InterPro" id="IPR001375">
    <property type="entry name" value="Peptidase_S9_cat"/>
</dbReference>
<keyword evidence="1 2" id="KW-0732">Signal</keyword>
<keyword evidence="4" id="KW-0378">Hydrolase</keyword>
<evidence type="ECO:0000256" key="2">
    <source>
        <dbReference type="SAM" id="SignalP"/>
    </source>
</evidence>
<organism evidence="4 5">
    <name type="scientific">Lacibacter luteus</name>
    <dbReference type="NCBI Taxonomy" id="2508719"/>
    <lineage>
        <taxon>Bacteria</taxon>
        <taxon>Pseudomonadati</taxon>
        <taxon>Bacteroidota</taxon>
        <taxon>Chitinophagia</taxon>
        <taxon>Chitinophagales</taxon>
        <taxon>Chitinophagaceae</taxon>
        <taxon>Lacibacter</taxon>
    </lineage>
</organism>
<proteinExistence type="predicted"/>
<comment type="caution">
    <text evidence="4">The sequence shown here is derived from an EMBL/GenBank/DDBJ whole genome shotgun (WGS) entry which is preliminary data.</text>
</comment>
<gene>
    <name evidence="4" type="ORF">ESA94_11800</name>
</gene>
<dbReference type="InterPro" id="IPR029058">
    <property type="entry name" value="AB_hydrolase_fold"/>
</dbReference>
<dbReference type="Pfam" id="PF00326">
    <property type="entry name" value="Peptidase_S9"/>
    <property type="match status" value="1"/>
</dbReference>
<reference evidence="4 5" key="1">
    <citation type="submission" date="2019-01" db="EMBL/GenBank/DDBJ databases">
        <title>Lacibacter sp. strain TTM-7.</title>
        <authorList>
            <person name="Chen W.-M."/>
        </authorList>
    </citation>
    <scope>NUCLEOTIDE SEQUENCE [LARGE SCALE GENOMIC DNA]</scope>
    <source>
        <strain evidence="4 5">TTM-7</strain>
    </source>
</reference>
<dbReference type="PANTHER" id="PTHR43037">
    <property type="entry name" value="UNNAMED PRODUCT-RELATED"/>
    <property type="match status" value="1"/>
</dbReference>